<protein>
    <submittedName>
        <fullName evidence="5">Huntingtin</fullName>
    </submittedName>
</protein>
<reference evidence="5" key="1">
    <citation type="submission" date="2016-04" db="UniProtKB">
        <authorList>
            <consortium name="WormBaseParasite"/>
        </authorList>
    </citation>
    <scope>IDENTIFICATION</scope>
</reference>
<evidence type="ECO:0000313" key="5">
    <source>
        <dbReference type="WBParaSite" id="EVEC_0000892501-mRNA-1"/>
    </source>
</evidence>
<dbReference type="PANTHER" id="PTHR10170">
    <property type="entry name" value="HUNTINGTON DISEASE PROTEIN"/>
    <property type="match status" value="1"/>
</dbReference>
<dbReference type="InterPro" id="IPR024613">
    <property type="entry name" value="Huntingtin_N_HEAT_rpt-2"/>
</dbReference>
<dbReference type="Pfam" id="PF20927">
    <property type="entry name" value="Htt_C-HEAT"/>
    <property type="match status" value="2"/>
</dbReference>
<dbReference type="InterPro" id="IPR016024">
    <property type="entry name" value="ARM-type_fold"/>
</dbReference>
<dbReference type="InterPro" id="IPR048411">
    <property type="entry name" value="Htt_N_HEAT_rpt-1"/>
</dbReference>
<keyword evidence="3" id="KW-0963">Cytoplasm</keyword>
<dbReference type="GO" id="GO:0005737">
    <property type="term" value="C:cytoplasm"/>
    <property type="evidence" value="ECO:0007669"/>
    <property type="project" value="UniProtKB-SubCell"/>
</dbReference>
<dbReference type="SUPFAM" id="SSF48371">
    <property type="entry name" value="ARM repeat"/>
    <property type="match status" value="2"/>
</dbReference>
<name>A0A158QBB2_ENTVE</name>
<comment type="subcellular location">
    <subcellularLocation>
        <location evidence="2">Cytoplasm</location>
    </subcellularLocation>
    <subcellularLocation>
        <location evidence="1">Nucleus</location>
    </subcellularLocation>
</comment>
<evidence type="ECO:0000256" key="4">
    <source>
        <dbReference type="ARBA" id="ARBA00023242"/>
    </source>
</evidence>
<dbReference type="GO" id="GO:0005634">
    <property type="term" value="C:nucleus"/>
    <property type="evidence" value="ECO:0007669"/>
    <property type="project" value="UniProtKB-SubCell"/>
</dbReference>
<organism evidence="5">
    <name type="scientific">Enterobius vermicularis</name>
    <name type="common">Human pinworm</name>
    <dbReference type="NCBI Taxonomy" id="51028"/>
    <lineage>
        <taxon>Eukaryota</taxon>
        <taxon>Metazoa</taxon>
        <taxon>Ecdysozoa</taxon>
        <taxon>Nematoda</taxon>
        <taxon>Chromadorea</taxon>
        <taxon>Rhabditida</taxon>
        <taxon>Spirurina</taxon>
        <taxon>Oxyuridomorpha</taxon>
        <taxon>Oxyuroidea</taxon>
        <taxon>Oxyuridae</taxon>
        <taxon>Enterobius</taxon>
    </lineage>
</organism>
<evidence type="ECO:0000256" key="3">
    <source>
        <dbReference type="ARBA" id="ARBA00022490"/>
    </source>
</evidence>
<dbReference type="InterPro" id="IPR048413">
    <property type="entry name" value="Htt_C-HEAT_rpt"/>
</dbReference>
<evidence type="ECO:0000256" key="1">
    <source>
        <dbReference type="ARBA" id="ARBA00004123"/>
    </source>
</evidence>
<evidence type="ECO:0000256" key="2">
    <source>
        <dbReference type="ARBA" id="ARBA00004496"/>
    </source>
</evidence>
<proteinExistence type="predicted"/>
<dbReference type="InterPro" id="IPR028426">
    <property type="entry name" value="Huntingtin_fam"/>
</dbReference>
<sequence length="2736" mass="308089">MDRLARLLNVLQNSKRHSESAPPDNKKVVTFEKEKNAFLEIKEILIQKDLQKDGRFNDCFTRAVELLFFFVSHRNADVRLVAEQSLGTIFQHMVVESNSSRVVVSLLMELKRNGGARSLVVAFNLLAEVIDFVKPNKTGVIGAHIVCALCRIAQRPEEMVQSSLEKILPKIFSVFGRQFTTHRSDDSFLAGGLAYLSFILTKFPINLYEIALKNLELSGSSSRAASMIIFQLSLYFPEILKKSFRQFRSHLLHAQDENKNILVGTFNTLRLLWPSVMARKEDFSLCHFQEVIRDALRCLFSRYNEVVVASLEFLEALFSSFMSFVNSLSFSTVDLTCPGVDCAEDVESFSEKSYVPELSVQSSSVTPSFAEPLCAPQLLSISDGSFSSSENLFNSTDDADEISCKKTLSSVDDEEILDPLRHGSSVFCEEDNTDSVTSIKSEATTQSGEAAFAATQLPSCESFAVYAAVLFARRFLLSDQCLRQIPDSDVRVSHKILAMNCLGHLASCIPNFFSTPLRFPAVCQFNTYLPFLAGKLGTPLLRDIQLFVNHEDDLLKAAAITTIVSATRAAFYSSSVDFADCTNVAVPFKECVFDVMHLRKAHCSRALLSAAKSAGEVVSKVCLTDVLCKFACECSKDNYFLLRVAVCEYIASIKWDVLETSLPDFVLETYLRLLADAEPKVARAASLNFHLLVTNANYCEIKSFGETDWPWSLLCPAFRREPLTVAMGKEYNFYQQPNKALSINLSVILSKVFTCLGSEVDELKQNGIADGLAGLAAAFPPSVYAAAWGINAHGDASRTGLLFSLLSQCCIMPCSLKTISRLFEAVSYLFAGTLKAHSSVLHFSGVCKEKLLETLAADNDTSLTPPKFLDKHFMDQLIFSSLRFAIELLDRVLNLYYTIIAEHQQNLSLAKTALLSSNMSPIRKVLNPSTNSTAVVEQRTQTITNLVGTGIKTSKATSFLHSAALNGVVGHLRGMYSNYMILFYCRITIDLAPTETVRLVIQLLKVLFGRNAANLNIKELRKVLPSNTKPPKGKFFDNNLLYQKFPKTRNFRSFISDFLEALLLRNANNFTEFVVDSGRKDFYYSHLLMCSGWTRKEIVCKSRLTPGNTVAETIGIFENFVSKAIRLFYVSNSYSFQALILHLLCELVAGGINFAMLDPKMQLSSFLYAFNPKTVDTDEVDLIRSVFHFFTHISRIELDGQLCLEPRRMTAFCEVMINAAIAKPQLALVLLELFAVRKRFEQSVEKILCTAEPLAGICPTEYMEIWGLFIYSAVNHGDEQSRSKVSLVFFDIFQRMRSGWSFDTAFSGMIALRLCTPATFRPIDVFLRKLVEILLSESLNSFERLLYASPYLFMFLCVMDDDCVLPHIEHATKLSPEAVAECIVVCFRLLMKLLSGCINELEAFGLPKLLSNGAECCRRLSWFLQALAYAVRSGGLNSVTEAFIKYIPESADAVCRIATWHSRLSLGLANSELANDIPDKNILLLCNLVELKSRRIQGVEGLSNVIKNCSEDKFPILTTTLKSINFVKKLSDDEKANFYKYCCELLNGCSRVSSANFFLAILLSYKLEILDLIDGDKLDRVKFLKSVGDLKGRSYALDLCLSLLTLDSASDTNVKEEKEFSQQSSADKNKDFLSSFCSLEPTTFDGGSLCDLIISLMKTPGGPAYQKCITANCVSRNFSLFDAKCCHRVLKCAYECERFDIIIACIEEMELISAAAFNCGEMYSEYPVVSVQKAEAVCRIFVDLAFDLTLDISMQLQLQNKLAESSCKNFTKAASEWATDQERFTYWLDKYTTLFSNIQVDSSFLDPVLFNAVTFSISQPSFITAIENSDLCTMIEKQLLLGKSFARILQDLSIKRMRKEAKSEAGRERLSWDIVMHDRSGFFSESIQSAFELVMVIQKTFRKKLVQGHLFASLERLAKAITRLPLFNDVGCIPRMALLCKWRVELEVRHNAVVVSTVNVHHLCNVDVLRDFIWRLCWAGWNRNTSFSNFSMSLFGVLSSTPTGSELQSASLNVTEQLMASAAAVEGLTNILLQTTLFPERGNLVTGAFLVRPREMSADFLATPFGQRLCMLKARLTDCEVDCVFQKNLELMRNPHQWYGPGHLSVHAMWNMSGVLDLERRLFSGTAESNTSSPKKTMSNADSSYLLQSGHDSTNESCLRMLFDIYSHWFRTGVDSVPSPLLSQIIKSMLLLSDLFIDLEQFEFVFRHMKMLFAARSHIESVDLGNVICVVLKCVAVLGLEGAGMLKSDAQKLVTNCIECGLTSCYSETRIRTLQGLLYILQSISHEELRTVLTFLQPFLLNELSFRTPGMDPVNFDVEFESCDYETLLWSVSFFLCENLLYSSEDFRATLLDFLHKIFMSPSSPAWLMELLTSGAERLIVVSRTYISVFNRIAVPRLWSVSETIKNYFTASTKFIFALRIAMACLYHGMHEANVHRVGLEPYDSELYLMEQFPAIFKMYFLFIYYDLRTFDVSEYFDRFVTGICRCYFALILVLVSAALTFSLAEGTEDDASLLMKVLPYLLIDSLNQSEIINNVLKELIHRYPNQTHPRPKAIFLIVHHFRNLEKLMHRVVDKAVINWFGVLRSRETEAVVIEWTLNGLDSFRYITNPSLYRFYVNSFISSSSANPYVASLFHIIVNRSSDAVWLDDFWFPFIVKSLLCRLDKGMASKIKEKMEVYIANGVEHRDLSRVKNFPILNGVQGNVRCKSGKLLIQVVLWMLAILSGIKTDPHFGTKN</sequence>
<dbReference type="PANTHER" id="PTHR10170:SF10">
    <property type="entry name" value="HUNTINGTIN"/>
    <property type="match status" value="1"/>
</dbReference>
<dbReference type="WBParaSite" id="EVEC_0000892501-mRNA-1">
    <property type="protein sequence ID" value="EVEC_0000892501-mRNA-1"/>
    <property type="gene ID" value="EVEC_0000892501"/>
</dbReference>
<dbReference type="Pfam" id="PF12372">
    <property type="entry name" value="Htt_N-HEAT"/>
    <property type="match status" value="1"/>
</dbReference>
<keyword evidence="4" id="KW-0539">Nucleus</keyword>
<accession>A0A158QBB2</accession>
<dbReference type="Pfam" id="PF20926">
    <property type="entry name" value="Htt_N-HEAT_1"/>
    <property type="match status" value="1"/>
</dbReference>